<sequence length="190" mass="21865">MKRVALLGIVAILALIVSGCGPTAHIEKARNVDFGDYQTFAWAQRNERGLKAGIAEQRIKDAVSAELIRTQGWKEVKRSPDVILSYDVLVEKGTRVASEPMYSWGGFRTFYNPYARRFYRVYYPQRFVGYDNYNVPTREGTITITMVDAQSDETILQGWATDELNDRRITSREVDRIVNAIFKKWREEKG</sequence>
<dbReference type="Pfam" id="PF13590">
    <property type="entry name" value="DUF4136"/>
    <property type="match status" value="1"/>
</dbReference>
<accession>A0ABZ0W9R2</accession>
<dbReference type="RefSeq" id="WP_114788857.1">
    <property type="nucleotide sequence ID" value="NZ_CP139960.1"/>
</dbReference>
<proteinExistence type="predicted"/>
<dbReference type="PROSITE" id="PS51257">
    <property type="entry name" value="PROKAR_LIPOPROTEIN"/>
    <property type="match status" value="1"/>
</dbReference>
<gene>
    <name evidence="2" type="ORF">U0035_04520</name>
</gene>
<feature type="domain" description="DUF4136" evidence="1">
    <location>
        <begin position="30"/>
        <end position="184"/>
    </location>
</feature>
<dbReference type="InterPro" id="IPR025411">
    <property type="entry name" value="DUF4136"/>
</dbReference>
<dbReference type="Gene3D" id="3.30.160.670">
    <property type="match status" value="1"/>
</dbReference>
<name>A0ABZ0W9R2_9BACT</name>
<evidence type="ECO:0000313" key="3">
    <source>
        <dbReference type="Proteomes" id="UP001325680"/>
    </source>
</evidence>
<evidence type="ECO:0000259" key="1">
    <source>
        <dbReference type="Pfam" id="PF13590"/>
    </source>
</evidence>
<organism evidence="2 3">
    <name type="scientific">Niabella yanshanensis</name>
    <dbReference type="NCBI Taxonomy" id="577386"/>
    <lineage>
        <taxon>Bacteria</taxon>
        <taxon>Pseudomonadati</taxon>
        <taxon>Bacteroidota</taxon>
        <taxon>Chitinophagia</taxon>
        <taxon>Chitinophagales</taxon>
        <taxon>Chitinophagaceae</taxon>
        <taxon>Niabella</taxon>
    </lineage>
</organism>
<protein>
    <submittedName>
        <fullName evidence="2">DUF4136 domain-containing protein</fullName>
    </submittedName>
</protein>
<reference evidence="2 3" key="1">
    <citation type="submission" date="2023-12" db="EMBL/GenBank/DDBJ databases">
        <title>Genome sequencing and assembly of bacterial species from a model synthetic community.</title>
        <authorList>
            <person name="Hogle S.L."/>
        </authorList>
    </citation>
    <scope>NUCLEOTIDE SEQUENCE [LARGE SCALE GENOMIC DNA]</scope>
    <source>
        <strain evidence="2 3">HAMBI_3031</strain>
    </source>
</reference>
<keyword evidence="3" id="KW-1185">Reference proteome</keyword>
<dbReference type="EMBL" id="CP139960">
    <property type="protein sequence ID" value="WQD39409.1"/>
    <property type="molecule type" value="Genomic_DNA"/>
</dbReference>
<evidence type="ECO:0000313" key="2">
    <source>
        <dbReference type="EMBL" id="WQD39409.1"/>
    </source>
</evidence>
<dbReference type="Proteomes" id="UP001325680">
    <property type="component" value="Chromosome"/>
</dbReference>